<feature type="compositionally biased region" description="Polar residues" evidence="1">
    <location>
        <begin position="73"/>
        <end position="88"/>
    </location>
</feature>
<name>A0AAW2GPR6_9HYME</name>
<feature type="compositionally biased region" description="Low complexity" evidence="1">
    <location>
        <begin position="61"/>
        <end position="72"/>
    </location>
</feature>
<reference evidence="2 3" key="1">
    <citation type="submission" date="2023-03" db="EMBL/GenBank/DDBJ databases">
        <title>High recombination rates correlate with genetic variation in Cardiocondyla obscurior ants.</title>
        <authorList>
            <person name="Errbii M."/>
        </authorList>
    </citation>
    <scope>NUCLEOTIDE SEQUENCE [LARGE SCALE GENOMIC DNA]</scope>
    <source>
        <strain evidence="2">Alpha-2009</strain>
        <tissue evidence="2">Whole body</tissue>
    </source>
</reference>
<gene>
    <name evidence="2" type="ORF">PUN28_004137</name>
</gene>
<comment type="caution">
    <text evidence="2">The sequence shown here is derived from an EMBL/GenBank/DDBJ whole genome shotgun (WGS) entry which is preliminary data.</text>
</comment>
<proteinExistence type="predicted"/>
<accession>A0AAW2GPR6</accession>
<dbReference type="EMBL" id="JADYXP020000003">
    <property type="protein sequence ID" value="KAL0129235.1"/>
    <property type="molecule type" value="Genomic_DNA"/>
</dbReference>
<protein>
    <submittedName>
        <fullName evidence="2">Uncharacterized protein</fullName>
    </submittedName>
</protein>
<dbReference type="Proteomes" id="UP001430953">
    <property type="component" value="Unassembled WGS sequence"/>
</dbReference>
<dbReference type="AlphaFoldDB" id="A0AAW2GPR6"/>
<evidence type="ECO:0000313" key="3">
    <source>
        <dbReference type="Proteomes" id="UP001430953"/>
    </source>
</evidence>
<keyword evidence="3" id="KW-1185">Reference proteome</keyword>
<organism evidence="2 3">
    <name type="scientific">Cardiocondyla obscurior</name>
    <dbReference type="NCBI Taxonomy" id="286306"/>
    <lineage>
        <taxon>Eukaryota</taxon>
        <taxon>Metazoa</taxon>
        <taxon>Ecdysozoa</taxon>
        <taxon>Arthropoda</taxon>
        <taxon>Hexapoda</taxon>
        <taxon>Insecta</taxon>
        <taxon>Pterygota</taxon>
        <taxon>Neoptera</taxon>
        <taxon>Endopterygota</taxon>
        <taxon>Hymenoptera</taxon>
        <taxon>Apocrita</taxon>
        <taxon>Aculeata</taxon>
        <taxon>Formicoidea</taxon>
        <taxon>Formicidae</taxon>
        <taxon>Myrmicinae</taxon>
        <taxon>Cardiocondyla</taxon>
    </lineage>
</organism>
<feature type="region of interest" description="Disordered" evidence="1">
    <location>
        <begin position="54"/>
        <end position="90"/>
    </location>
</feature>
<feature type="region of interest" description="Disordered" evidence="1">
    <location>
        <begin position="102"/>
        <end position="133"/>
    </location>
</feature>
<evidence type="ECO:0000256" key="1">
    <source>
        <dbReference type="SAM" id="MobiDB-lite"/>
    </source>
</evidence>
<evidence type="ECO:0000313" key="2">
    <source>
        <dbReference type="EMBL" id="KAL0129235.1"/>
    </source>
</evidence>
<sequence>MIDEALCEHEEFHFHRPGPSCACRSLYDLVYRARAGIVASKSFVFSTSDANEFAETDTKQSSPSSIDLSMSSATQRHATSSSNKSNGGISAICFLSTPTIREDSRARWCKSNSTTRSPYDRRKAPFTSHDFSH</sequence>